<name>A0AAD0YUH3_CHRID</name>
<organism evidence="3 4">
    <name type="scientific">Chryseobacterium indologenes</name>
    <name type="common">Flavobacterium indologenes</name>
    <dbReference type="NCBI Taxonomy" id="253"/>
    <lineage>
        <taxon>Bacteria</taxon>
        <taxon>Pseudomonadati</taxon>
        <taxon>Bacteroidota</taxon>
        <taxon>Flavobacteriia</taxon>
        <taxon>Flavobacteriales</taxon>
        <taxon>Weeksellaceae</taxon>
        <taxon>Chryseobacterium group</taxon>
        <taxon>Chryseobacterium</taxon>
    </lineage>
</organism>
<dbReference type="SUPFAM" id="SSF48452">
    <property type="entry name" value="TPR-like"/>
    <property type="match status" value="2"/>
</dbReference>
<dbReference type="InterPro" id="IPR016032">
    <property type="entry name" value="Sig_transdc_resp-reg_C-effctor"/>
</dbReference>
<dbReference type="RefSeq" id="WP_123861644.1">
    <property type="nucleotide sequence ID" value="NZ_CP033930.1"/>
</dbReference>
<sequence>MKTFLFILFLPIFVSSQNFLKQNIDSKIKQINDEKFQNTYGDDKVLAICQELYDLSREDDNKMGMLIAISKRAQIFVNRSDNNACLKLMPEALSLSESLNDYYYKTALYESKGTALTMAADYDNARKSFSNALAASNSIKDKDQLHFKKSSVYLFLVDYCHYAFEASKNKIYKDSMTYFAKNAYSEAIKISDKYTSKNKRIGQSLRIMGSIAAFNNKLADAEKYLDQAEQIILKENDQNSIFALYMERGRMEIDHKKDPQKALEYYNKGLVIAKQLNRPRFYLPIYEFMADYYQKTKNPDMELYYVKKNKRLNDSLVIINQSALLSQNRISKKEALEEYKEIHTNTKKILLIGVMVIIIFTGFLMYYVKKRKKTPPVLFREKSENGSANKNMDETLQKNLPDQSQISTLFESAKTNDKNFLITFQQTFPELYQKLLKLNTELTPNDIELCAFLKLNIQTKEIALYKKSSIGSVDNRKYRLRKKLNLTSETNLYIWINEL</sequence>
<feature type="coiled-coil region" evidence="1">
    <location>
        <begin position="211"/>
        <end position="238"/>
    </location>
</feature>
<protein>
    <recommendedName>
        <fullName evidence="5">Tetratricopeptide repeat protein</fullName>
    </recommendedName>
</protein>
<evidence type="ECO:0000256" key="2">
    <source>
        <dbReference type="SAM" id="Phobius"/>
    </source>
</evidence>
<dbReference type="GO" id="GO:0003677">
    <property type="term" value="F:DNA binding"/>
    <property type="evidence" value="ECO:0007669"/>
    <property type="project" value="InterPro"/>
</dbReference>
<feature type="transmembrane region" description="Helical" evidence="2">
    <location>
        <begin position="349"/>
        <end position="368"/>
    </location>
</feature>
<keyword evidence="1" id="KW-0175">Coiled coil</keyword>
<keyword evidence="2" id="KW-0472">Membrane</keyword>
<dbReference type="InterPro" id="IPR011990">
    <property type="entry name" value="TPR-like_helical_dom_sf"/>
</dbReference>
<accession>A0AAD0YUH3</accession>
<dbReference type="AlphaFoldDB" id="A0AAD0YUH3"/>
<gene>
    <name evidence="3" type="ORF">EG352_07885</name>
</gene>
<dbReference type="EMBL" id="CP033930">
    <property type="protein sequence ID" value="AZB17693.1"/>
    <property type="molecule type" value="Genomic_DNA"/>
</dbReference>
<evidence type="ECO:0000256" key="1">
    <source>
        <dbReference type="SAM" id="Coils"/>
    </source>
</evidence>
<proteinExistence type="predicted"/>
<dbReference type="GO" id="GO:0006355">
    <property type="term" value="P:regulation of DNA-templated transcription"/>
    <property type="evidence" value="ECO:0007669"/>
    <property type="project" value="InterPro"/>
</dbReference>
<dbReference type="SUPFAM" id="SSF46894">
    <property type="entry name" value="C-terminal effector domain of the bipartite response regulators"/>
    <property type="match status" value="1"/>
</dbReference>
<keyword evidence="2" id="KW-1133">Transmembrane helix</keyword>
<reference evidence="3 4" key="1">
    <citation type="submission" date="2018-11" db="EMBL/GenBank/DDBJ databases">
        <title>Proposal to divide the Flavobacteriaceae and reorganize its genera based on Amino Acid Identity values calculated from whole genome sequences.</title>
        <authorList>
            <person name="Nicholson A.C."/>
            <person name="Gulvik C.A."/>
            <person name="Whitney A.M."/>
            <person name="Humrighouse B.W."/>
            <person name="Bell M."/>
            <person name="Holmes B."/>
            <person name="Steigerwalt A.G."/>
            <person name="Villarma A."/>
            <person name="Sheth M."/>
            <person name="Batra D."/>
            <person name="Pryor J."/>
            <person name="Bernardet J.-F."/>
            <person name="Hugo C."/>
            <person name="Kampfer P."/>
            <person name="Newman J."/>
            <person name="McQuiston J.R."/>
        </authorList>
    </citation>
    <scope>NUCLEOTIDE SEQUENCE [LARGE SCALE GENOMIC DNA]</scope>
    <source>
        <strain evidence="3 4">H5559</strain>
    </source>
</reference>
<evidence type="ECO:0000313" key="4">
    <source>
        <dbReference type="Proteomes" id="UP000269015"/>
    </source>
</evidence>
<dbReference type="Proteomes" id="UP000269015">
    <property type="component" value="Chromosome"/>
</dbReference>
<evidence type="ECO:0008006" key="5">
    <source>
        <dbReference type="Google" id="ProtNLM"/>
    </source>
</evidence>
<dbReference type="Gene3D" id="1.25.40.10">
    <property type="entry name" value="Tetratricopeptide repeat domain"/>
    <property type="match status" value="2"/>
</dbReference>
<keyword evidence="2" id="KW-0812">Transmembrane</keyword>
<evidence type="ECO:0000313" key="3">
    <source>
        <dbReference type="EMBL" id="AZB17693.1"/>
    </source>
</evidence>